<dbReference type="EMBL" id="JAQGEF010000031">
    <property type="protein sequence ID" value="MDA3616479.1"/>
    <property type="molecule type" value="Genomic_DNA"/>
</dbReference>
<dbReference type="InterPro" id="IPR009833">
    <property type="entry name" value="DUF1398"/>
</dbReference>
<protein>
    <submittedName>
        <fullName evidence="1">DUF1398 family protein</fullName>
    </submittedName>
</protein>
<dbReference type="InterPro" id="IPR036696">
    <property type="entry name" value="YdfO-like_sf"/>
</dbReference>
<dbReference type="SUPFAM" id="SSF160419">
    <property type="entry name" value="YdfO-like"/>
    <property type="match status" value="1"/>
</dbReference>
<evidence type="ECO:0000313" key="1">
    <source>
        <dbReference type="EMBL" id="MDA3616479.1"/>
    </source>
</evidence>
<accession>A0ABT4UNQ8</accession>
<keyword evidence="2" id="KW-1185">Reference proteome</keyword>
<dbReference type="Gene3D" id="3.30.1810.10">
    <property type="entry name" value="YdfO-like"/>
    <property type="match status" value="1"/>
</dbReference>
<organism evidence="1 2">
    <name type="scientific">Polluticaenibacter yanchengensis</name>
    <dbReference type="NCBI Taxonomy" id="3014562"/>
    <lineage>
        <taxon>Bacteria</taxon>
        <taxon>Pseudomonadati</taxon>
        <taxon>Bacteroidota</taxon>
        <taxon>Chitinophagia</taxon>
        <taxon>Chitinophagales</taxon>
        <taxon>Chitinophagaceae</taxon>
        <taxon>Polluticaenibacter</taxon>
    </lineage>
</organism>
<proteinExistence type="predicted"/>
<evidence type="ECO:0000313" key="2">
    <source>
        <dbReference type="Proteomes" id="UP001210231"/>
    </source>
</evidence>
<dbReference type="RefSeq" id="WP_407032808.1">
    <property type="nucleotide sequence ID" value="NZ_JAQGEF010000031.1"/>
</dbReference>
<name>A0ABT4UNQ8_9BACT</name>
<dbReference type="Pfam" id="PF07166">
    <property type="entry name" value="DUF1398"/>
    <property type="match status" value="1"/>
</dbReference>
<dbReference type="Proteomes" id="UP001210231">
    <property type="component" value="Unassembled WGS sequence"/>
</dbReference>
<sequence length="129" mass="14865">MFTVNAINEAHDKVKTGADFPEYIREIKLMGVESFKTSVEDSHTIYNGAGNFQAVSEPVYDTLAISDTTDTELFRHYLKIHQQGETDYFTFCRHCAATGVYYWIVDLNNYTCTYFDKKDISVLEENIPH</sequence>
<comment type="caution">
    <text evidence="1">The sequence shown here is derived from an EMBL/GenBank/DDBJ whole genome shotgun (WGS) entry which is preliminary data.</text>
</comment>
<gene>
    <name evidence="1" type="ORF">O3P16_16830</name>
</gene>
<reference evidence="1 2" key="1">
    <citation type="submission" date="2022-12" db="EMBL/GenBank/DDBJ databases">
        <title>Chitinophagaceae gen. sp. nov., a new member of the family Chitinophagaceae, isolated from soil in a chemical factory.</title>
        <authorList>
            <person name="Ke Z."/>
        </authorList>
    </citation>
    <scope>NUCLEOTIDE SEQUENCE [LARGE SCALE GENOMIC DNA]</scope>
    <source>
        <strain evidence="1 2">LY-5</strain>
    </source>
</reference>